<dbReference type="Pfam" id="PF13228">
    <property type="entry name" value="DUF4037"/>
    <property type="match status" value="1"/>
</dbReference>
<dbReference type="EMBL" id="BKAJ01000236">
    <property type="protein sequence ID" value="GEP61588.1"/>
    <property type="molecule type" value="Genomic_DNA"/>
</dbReference>
<evidence type="ECO:0000259" key="2">
    <source>
        <dbReference type="Pfam" id="PF13228"/>
    </source>
</evidence>
<dbReference type="AlphaFoldDB" id="A0A512NRK2"/>
<name>A0A512NRK2_9HYPH</name>
<accession>A0A512NRK2</accession>
<proteinExistence type="predicted"/>
<dbReference type="RefSeq" id="WP_147156871.1">
    <property type="nucleotide sequence ID" value="NZ_BKAJ01000236.1"/>
</dbReference>
<comment type="caution">
    <text evidence="3">The sequence shown here is derived from an EMBL/GenBank/DDBJ whole genome shotgun (WGS) entry which is preliminary data.</text>
</comment>
<dbReference type="InterPro" id="IPR043519">
    <property type="entry name" value="NT_sf"/>
</dbReference>
<evidence type="ECO:0000259" key="1">
    <source>
        <dbReference type="Pfam" id="PF01909"/>
    </source>
</evidence>
<dbReference type="Proteomes" id="UP000321058">
    <property type="component" value="Unassembled WGS sequence"/>
</dbReference>
<evidence type="ECO:0000313" key="4">
    <source>
        <dbReference type="Proteomes" id="UP000321058"/>
    </source>
</evidence>
<organism evidence="3 4">
    <name type="scientific">Reyranella soli</name>
    <dbReference type="NCBI Taxonomy" id="1230389"/>
    <lineage>
        <taxon>Bacteria</taxon>
        <taxon>Pseudomonadati</taxon>
        <taxon>Pseudomonadota</taxon>
        <taxon>Alphaproteobacteria</taxon>
        <taxon>Hyphomicrobiales</taxon>
        <taxon>Reyranellaceae</taxon>
        <taxon>Reyranella</taxon>
    </lineage>
</organism>
<protein>
    <recommendedName>
        <fullName evidence="5">Polymerase nucleotidyl transferase domain-containing protein</fullName>
    </recommendedName>
</protein>
<dbReference type="Gene3D" id="3.30.460.10">
    <property type="entry name" value="Beta Polymerase, domain 2"/>
    <property type="match status" value="1"/>
</dbReference>
<sequence length="276" mass="28939">MSDANDEALLSRLVGALAPVSGIEAIALGGSRARGTATAASDYDIGLYYRGRRPIDIAALSRVVASLDDRGAVAEVTPLGGWGPWIDGGGWLLIDGVHVDLLYRDLDQLASAIDDAHAGKVEPHYQPGHPHAFLSTIYMGEAAYARVLHDPEGSLGALQTRTKPYPPALAAALRKRFGWEASFALANARKSLDRGDVSYLAGCVFRAVASLCQMLFALNGVYLLNEKGAVAAVGGFARKPSDFADRIAAIYADLGSGAHAAALAHLETLVSETAAL</sequence>
<dbReference type="Pfam" id="PF01909">
    <property type="entry name" value="NTP_transf_2"/>
    <property type="match status" value="1"/>
</dbReference>
<dbReference type="CDD" id="cd05403">
    <property type="entry name" value="NT_KNTase_like"/>
    <property type="match status" value="1"/>
</dbReference>
<dbReference type="GO" id="GO:0016779">
    <property type="term" value="F:nucleotidyltransferase activity"/>
    <property type="evidence" value="ECO:0007669"/>
    <property type="project" value="InterPro"/>
</dbReference>
<feature type="domain" description="Polymerase nucleotidyl transferase" evidence="1">
    <location>
        <begin position="23"/>
        <end position="54"/>
    </location>
</feature>
<reference evidence="3 4" key="1">
    <citation type="submission" date="2019-07" db="EMBL/GenBank/DDBJ databases">
        <title>Whole genome shotgun sequence of Reyranella soli NBRC 108950.</title>
        <authorList>
            <person name="Hosoyama A."/>
            <person name="Uohara A."/>
            <person name="Ohji S."/>
            <person name="Ichikawa N."/>
        </authorList>
    </citation>
    <scope>NUCLEOTIDE SEQUENCE [LARGE SCALE GENOMIC DNA]</scope>
    <source>
        <strain evidence="3 4">NBRC 108950</strain>
    </source>
</reference>
<dbReference type="InterPro" id="IPR002934">
    <property type="entry name" value="Polymerase_NTP_transf_dom"/>
</dbReference>
<dbReference type="SUPFAM" id="SSF81301">
    <property type="entry name" value="Nucleotidyltransferase"/>
    <property type="match status" value="1"/>
</dbReference>
<gene>
    <name evidence="3" type="ORF">RSO01_87540</name>
</gene>
<evidence type="ECO:0008006" key="5">
    <source>
        <dbReference type="Google" id="ProtNLM"/>
    </source>
</evidence>
<feature type="domain" description="DUF4037" evidence="2">
    <location>
        <begin position="142"/>
        <end position="223"/>
    </location>
</feature>
<dbReference type="OrthoDB" id="5176171at2"/>
<evidence type="ECO:0000313" key="3">
    <source>
        <dbReference type="EMBL" id="GEP61588.1"/>
    </source>
</evidence>
<keyword evidence="4" id="KW-1185">Reference proteome</keyword>
<dbReference type="InterPro" id="IPR025117">
    <property type="entry name" value="DUF4037"/>
</dbReference>